<reference evidence="1 2" key="1">
    <citation type="submission" date="2013-04" db="EMBL/GenBank/DDBJ databases">
        <authorList>
            <person name="Harkins D.M."/>
            <person name="Durkin A.S."/>
            <person name="Brinkac L.M."/>
            <person name="Haft D.H."/>
            <person name="Selengut J.D."/>
            <person name="Sanka R."/>
            <person name="DePew J."/>
            <person name="Purushe J."/>
            <person name="Hartskeerl R.A."/>
            <person name="Ahmed A."/>
            <person name="van der Linden H."/>
            <person name="Goris M.G.A."/>
            <person name="Vinetz J.M."/>
            <person name="Sutton G.G."/>
            <person name="Nierman W.C."/>
            <person name="Fouts D.E."/>
        </authorList>
    </citation>
    <scope>NUCLEOTIDE SEQUENCE [LARGE SCALE GENOMIC DNA]</scope>
    <source>
        <strain evidence="1 2">Sao Paulo</strain>
    </source>
</reference>
<organism evidence="1 2">
    <name type="scientific">Leptospira yanagawae serovar Saopaulo str. Sao Paulo = ATCC 700523</name>
    <dbReference type="NCBI Taxonomy" id="1249483"/>
    <lineage>
        <taxon>Bacteria</taxon>
        <taxon>Pseudomonadati</taxon>
        <taxon>Spirochaetota</taxon>
        <taxon>Spirochaetia</taxon>
        <taxon>Leptospirales</taxon>
        <taxon>Leptospiraceae</taxon>
        <taxon>Leptospira</taxon>
    </lineage>
</organism>
<sequence>MESGTPAFTQRRAILPVLGGISGRYKAISKGSLLLFLFFQRLL</sequence>
<dbReference type="Proteomes" id="UP000013996">
    <property type="component" value="Unassembled WGS sequence"/>
</dbReference>
<comment type="caution">
    <text evidence="1">The sequence shown here is derived from an EMBL/GenBank/DDBJ whole genome shotgun (WGS) entry which is preliminary data.</text>
</comment>
<accession>A0A5E8HEG9</accession>
<proteinExistence type="predicted"/>
<protein>
    <submittedName>
        <fullName evidence="1">Uncharacterized protein</fullName>
    </submittedName>
</protein>
<dbReference type="AlphaFoldDB" id="A0A5E8HEG9"/>
<dbReference type="EMBL" id="AOGX02000015">
    <property type="protein sequence ID" value="EOQ89861.1"/>
    <property type="molecule type" value="Genomic_DNA"/>
</dbReference>
<evidence type="ECO:0000313" key="1">
    <source>
        <dbReference type="EMBL" id="EOQ89861.1"/>
    </source>
</evidence>
<name>A0A5E8HEG9_9LEPT</name>
<gene>
    <name evidence="1" type="ORF">LEP1GSC202_1961</name>
</gene>
<evidence type="ECO:0000313" key="2">
    <source>
        <dbReference type="Proteomes" id="UP000013996"/>
    </source>
</evidence>